<comment type="caution">
    <text evidence="6">The sequence shown here is derived from an EMBL/GenBank/DDBJ whole genome shotgun (WGS) entry which is preliminary data.</text>
</comment>
<dbReference type="Gene3D" id="2.130.10.10">
    <property type="entry name" value="YVTN repeat-like/Quinoprotein amine dehydrogenase"/>
    <property type="match status" value="1"/>
</dbReference>
<dbReference type="InterPro" id="IPR001810">
    <property type="entry name" value="F-box_dom"/>
</dbReference>
<evidence type="ECO:0000256" key="2">
    <source>
        <dbReference type="ARBA" id="ARBA00022737"/>
    </source>
</evidence>
<dbReference type="PANTHER" id="PTHR14381:SF1">
    <property type="entry name" value="F-BOX_WD REPEAT-CONTAINING PROTEIN 4"/>
    <property type="match status" value="1"/>
</dbReference>
<name>A0A8H7HTG5_9AGAM</name>
<evidence type="ECO:0000313" key="7">
    <source>
        <dbReference type="Proteomes" id="UP000602905"/>
    </source>
</evidence>
<dbReference type="GO" id="GO:0031146">
    <property type="term" value="P:SCF-dependent proteasomal ubiquitin-dependent protein catabolic process"/>
    <property type="evidence" value="ECO:0007669"/>
    <property type="project" value="TreeGrafter"/>
</dbReference>
<evidence type="ECO:0000259" key="5">
    <source>
        <dbReference type="PROSITE" id="PS50181"/>
    </source>
</evidence>
<reference evidence="6" key="1">
    <citation type="submission" date="2020-09" db="EMBL/GenBank/DDBJ databases">
        <title>Comparative genome analyses of four rice-infecting Rhizoctonia solani isolates reveal extensive enrichment of homogalacturonan modification genes.</title>
        <authorList>
            <person name="Lee D.-Y."/>
            <person name="Jeon J."/>
            <person name="Kim K.-T."/>
            <person name="Cheong K."/>
            <person name="Song H."/>
            <person name="Choi G."/>
            <person name="Ko J."/>
            <person name="Opiyo S.O."/>
            <person name="Zuo S."/>
            <person name="Madhav S."/>
            <person name="Lee Y.-H."/>
            <person name="Wang G.-L."/>
        </authorList>
    </citation>
    <scope>NUCLEOTIDE SEQUENCE</scope>
    <source>
        <strain evidence="6">AG1-IA WGL</strain>
    </source>
</reference>
<dbReference type="InterPro" id="IPR036322">
    <property type="entry name" value="WD40_repeat_dom_sf"/>
</dbReference>
<dbReference type="SUPFAM" id="SSF81383">
    <property type="entry name" value="F-box domain"/>
    <property type="match status" value="1"/>
</dbReference>
<evidence type="ECO:0000313" key="6">
    <source>
        <dbReference type="EMBL" id="KAF8706150.1"/>
    </source>
</evidence>
<feature type="region of interest" description="Disordered" evidence="4">
    <location>
        <begin position="527"/>
        <end position="557"/>
    </location>
</feature>
<dbReference type="PANTHER" id="PTHR14381">
    <property type="entry name" value="DACTYLIN"/>
    <property type="match status" value="1"/>
</dbReference>
<dbReference type="PROSITE" id="PS50181">
    <property type="entry name" value="FBOX"/>
    <property type="match status" value="1"/>
</dbReference>
<dbReference type="InterPro" id="IPR052301">
    <property type="entry name" value="SCF_F-box/WD-repeat"/>
</dbReference>
<feature type="region of interest" description="Disordered" evidence="4">
    <location>
        <begin position="737"/>
        <end position="839"/>
    </location>
</feature>
<accession>A0A8H7HTG5</accession>
<evidence type="ECO:0000256" key="1">
    <source>
        <dbReference type="ARBA" id="ARBA00022574"/>
    </source>
</evidence>
<dbReference type="Gene3D" id="1.20.1280.50">
    <property type="match status" value="1"/>
</dbReference>
<feature type="compositionally biased region" description="Polar residues" evidence="4">
    <location>
        <begin position="527"/>
        <end position="536"/>
    </location>
</feature>
<dbReference type="SUPFAM" id="SSF50978">
    <property type="entry name" value="WD40 repeat-like"/>
    <property type="match status" value="1"/>
</dbReference>
<feature type="region of interest" description="Disordered" evidence="4">
    <location>
        <begin position="646"/>
        <end position="678"/>
    </location>
</feature>
<dbReference type="AlphaFoldDB" id="A0A8H7HTG5"/>
<dbReference type="InterPro" id="IPR015943">
    <property type="entry name" value="WD40/YVTN_repeat-like_dom_sf"/>
</dbReference>
<dbReference type="InterPro" id="IPR019775">
    <property type="entry name" value="WD40_repeat_CS"/>
</dbReference>
<dbReference type="PROSITE" id="PS50082">
    <property type="entry name" value="WD_REPEATS_2"/>
    <property type="match status" value="1"/>
</dbReference>
<organism evidence="6 7">
    <name type="scientific">Rhizoctonia solani</name>
    <dbReference type="NCBI Taxonomy" id="456999"/>
    <lineage>
        <taxon>Eukaryota</taxon>
        <taxon>Fungi</taxon>
        <taxon>Dikarya</taxon>
        <taxon>Basidiomycota</taxon>
        <taxon>Agaricomycotina</taxon>
        <taxon>Agaricomycetes</taxon>
        <taxon>Cantharellales</taxon>
        <taxon>Ceratobasidiaceae</taxon>
        <taxon>Rhizoctonia</taxon>
    </lineage>
</organism>
<feature type="compositionally biased region" description="Basic and acidic residues" evidence="4">
    <location>
        <begin position="748"/>
        <end position="763"/>
    </location>
</feature>
<feature type="non-terminal residue" evidence="6">
    <location>
        <position position="1"/>
    </location>
</feature>
<dbReference type="PROSITE" id="PS50330">
    <property type="entry name" value="UIM"/>
    <property type="match status" value="1"/>
</dbReference>
<evidence type="ECO:0000256" key="4">
    <source>
        <dbReference type="SAM" id="MobiDB-lite"/>
    </source>
</evidence>
<dbReference type="PROSITE" id="PS00678">
    <property type="entry name" value="WD_REPEATS_1"/>
    <property type="match status" value="1"/>
</dbReference>
<dbReference type="InterPro" id="IPR036047">
    <property type="entry name" value="F-box-like_dom_sf"/>
</dbReference>
<dbReference type="InterPro" id="IPR001680">
    <property type="entry name" value="WD40_rpt"/>
</dbReference>
<keyword evidence="1 3" id="KW-0853">WD repeat</keyword>
<feature type="domain" description="F-box" evidence="5">
    <location>
        <begin position="30"/>
        <end position="76"/>
    </location>
</feature>
<dbReference type="Proteomes" id="UP000602905">
    <property type="component" value="Unassembled WGS sequence"/>
</dbReference>
<keyword evidence="2" id="KW-0677">Repeat</keyword>
<feature type="repeat" description="WD" evidence="3">
    <location>
        <begin position="279"/>
        <end position="301"/>
    </location>
</feature>
<evidence type="ECO:0000256" key="3">
    <source>
        <dbReference type="PROSITE-ProRule" id="PRU00221"/>
    </source>
</evidence>
<dbReference type="OrthoDB" id="429520at2759"/>
<dbReference type="Pfam" id="PF12937">
    <property type="entry name" value="F-box-like"/>
    <property type="match status" value="1"/>
</dbReference>
<sequence>MPIKSTKSPQKNINHKKKTEISLLSSAQHGSYLLQLPSELLTHLSAYLDPIALTTLASVCRLLYAHVNQDSTWRAAFLGHFLGVSPSPDLSIENSRLVLLRKREKSWRAEFQKHWVLARRWEKTRSITSVTHRPHRTPISAMHVMQNQRNATGAQQSWAILSASLAVGVVTRSYPFTGKCKVVRGHFDPSSITTALGLGINPNFEDAFSNVTSVALASTGGTGIVVWGLRSGGVAVTVALRAMDAGCNARMLKCSLGDAHQMSVDDIYVDNITSGSECIVSSSADGTVKLWNLPTTQRAQLNCVWTGRYTDGDGLVSDVASLVKVPCVKVAIDLTSEVVAAGYADGTILVWFGIAPGSSDLSSVKCVRIPPPSVTPLPLKDLRIDGHSQTSVSLLAHHATDAHLYRLNVGRDTGLVRRLRFGGGPLGPLSVVTAEFVKQDKEDIRSGFSSSIPSTFASTSVTPVASTNTPSTPVPISPSYPTNTSLQITLELPKHDLVPAQRSRSFVAAGDILGRVCIWDWEAEETVNQTEMSKSSGAPEDGNKGEETPPNGGGSVPEVQAIVAWDAMDGESISELVWGDVIVAVGSAQGNTAVFDSLSQQLLRRIPSPAPASALGREAVSQIVIEGDTVLISVGSQVVAWHVRKDNGKGDPWAKSPKGKQSASGKGRGATTAKWHHRNELNTEISHSLNQMKDEHARAQPGLRRARAQAGALAEMGLDEADAVQYLMMLSRDEEEARKATESANEAAMRESEAGSLETRDEVPCSSPTNSTRSSVPSASTSPSSRRSGRSVYIPASRRPRINVDDIPDDNPFLVSDSRSPYQNSSSYGGGSRYGGSQAEFDEDEALRLALKLSMVEQ</sequence>
<feature type="compositionally biased region" description="Polar residues" evidence="4">
    <location>
        <begin position="461"/>
        <end position="471"/>
    </location>
</feature>
<gene>
    <name evidence="6" type="ORF">RHS03_04942</name>
</gene>
<dbReference type="EMBL" id="JACYCD010000052">
    <property type="protein sequence ID" value="KAF8706150.1"/>
    <property type="molecule type" value="Genomic_DNA"/>
</dbReference>
<dbReference type="SUPFAM" id="SSF75011">
    <property type="entry name" value="3-carboxy-cis,cis-mucoante lactonizing enzyme"/>
    <property type="match status" value="1"/>
</dbReference>
<dbReference type="InterPro" id="IPR003903">
    <property type="entry name" value="UIM_dom"/>
</dbReference>
<protein>
    <submittedName>
        <fullName evidence="6">WD40 repeats protein</fullName>
    </submittedName>
</protein>
<dbReference type="GO" id="GO:0019005">
    <property type="term" value="C:SCF ubiquitin ligase complex"/>
    <property type="evidence" value="ECO:0007669"/>
    <property type="project" value="TreeGrafter"/>
</dbReference>
<feature type="compositionally biased region" description="Low complexity" evidence="4">
    <location>
        <begin position="771"/>
        <end position="792"/>
    </location>
</feature>
<proteinExistence type="predicted"/>
<feature type="region of interest" description="Disordered" evidence="4">
    <location>
        <begin position="460"/>
        <end position="479"/>
    </location>
</feature>